<evidence type="ECO:0000256" key="1">
    <source>
        <dbReference type="SAM" id="SignalP"/>
    </source>
</evidence>
<reference evidence="2" key="1">
    <citation type="submission" date="2024-05" db="EMBL/GenBank/DDBJ databases">
        <title>Planctomycetes of the genus Singulisphaera possess chitinolytic capabilities.</title>
        <authorList>
            <person name="Ivanova A."/>
        </authorList>
    </citation>
    <scope>NUCLEOTIDE SEQUENCE</scope>
    <source>
        <strain evidence="2">Ch08T</strain>
    </source>
</reference>
<dbReference type="EMBL" id="CP155447">
    <property type="protein sequence ID" value="XBH01313.1"/>
    <property type="molecule type" value="Genomic_DNA"/>
</dbReference>
<gene>
    <name evidence="2" type="ORF">V5E97_23490</name>
</gene>
<accession>A0AAU7C7E1</accession>
<name>A0AAU7C7E1_9BACT</name>
<organism evidence="2">
    <name type="scientific">Singulisphaera sp. Ch08</name>
    <dbReference type="NCBI Taxonomy" id="3120278"/>
    <lineage>
        <taxon>Bacteria</taxon>
        <taxon>Pseudomonadati</taxon>
        <taxon>Planctomycetota</taxon>
        <taxon>Planctomycetia</taxon>
        <taxon>Isosphaerales</taxon>
        <taxon>Isosphaeraceae</taxon>
        <taxon>Singulisphaera</taxon>
    </lineage>
</organism>
<dbReference type="RefSeq" id="WP_406694009.1">
    <property type="nucleotide sequence ID" value="NZ_CP155447.1"/>
</dbReference>
<evidence type="ECO:0000313" key="2">
    <source>
        <dbReference type="EMBL" id="XBH01313.1"/>
    </source>
</evidence>
<protein>
    <submittedName>
        <fullName evidence="2">Uncharacterized protein</fullName>
    </submittedName>
</protein>
<dbReference type="AlphaFoldDB" id="A0AAU7C7E1"/>
<feature type="chain" id="PRO_5043346888" evidence="1">
    <location>
        <begin position="22"/>
        <end position="418"/>
    </location>
</feature>
<feature type="signal peptide" evidence="1">
    <location>
        <begin position="1"/>
        <end position="21"/>
    </location>
</feature>
<keyword evidence="1" id="KW-0732">Signal</keyword>
<sequence>MMRIALAFGLLSTLAVTQATAADERPVAEKYLISGDLAGGETALDAILKARPADAQARFGLGTVQFVRAVEHLIQAFYQHGLQPDLSGNMIPFARLPVPANPNPKPIAYEDLRKIIEDFVGDLAKAEATLGQVQDDAVKLPIRFGLIRLDFDGNGQASEDETLWKIYARLNGQAGQGKPGDEAEAFPISFDRGDVAWLRGYCHLLMSLSEVYLAHDAKLLFEHTAHLFFAKPKSPFPFLKNDPQGLNPMGNNGPKVGLIGDLLAFVHLLHFPVKEPARMEAALKHLETMITLSRESWRAYLAETDDDHEWIPNPKQNTVMPNGKVTGEMLKGWLGFLDEAEAILAGKKLVPFWREANHKGVNLHRVFTEPRELDLIFWVQGTAAAPYLEDGPVTQPEFWSRLLRVFRGEFFGFAIWFN</sequence>
<proteinExistence type="predicted"/>